<dbReference type="GO" id="GO:0004252">
    <property type="term" value="F:serine-type endopeptidase activity"/>
    <property type="evidence" value="ECO:0007669"/>
    <property type="project" value="UniProtKB-UniRule"/>
</dbReference>
<dbReference type="RefSeq" id="WP_131412800.1">
    <property type="nucleotide sequence ID" value="NZ_SJTG01000005.1"/>
</dbReference>
<keyword evidence="6 9" id="KW-0378">Hydrolase</keyword>
<comment type="subcellular location">
    <subcellularLocation>
        <location evidence="1">Secreted</location>
    </subcellularLocation>
</comment>
<dbReference type="PANTHER" id="PTHR43806:SF11">
    <property type="entry name" value="CEREVISIN-RELATED"/>
    <property type="match status" value="1"/>
</dbReference>
<dbReference type="InterPro" id="IPR007280">
    <property type="entry name" value="Peptidase_C_arc/bac"/>
</dbReference>
<evidence type="ECO:0000259" key="12">
    <source>
        <dbReference type="Pfam" id="PF04151"/>
    </source>
</evidence>
<dbReference type="GO" id="GO:0005576">
    <property type="term" value="C:extracellular region"/>
    <property type="evidence" value="ECO:0007669"/>
    <property type="project" value="UniProtKB-SubCell"/>
</dbReference>
<dbReference type="InterPro" id="IPR036852">
    <property type="entry name" value="Peptidase_S8/S53_dom_sf"/>
</dbReference>
<evidence type="ECO:0000256" key="1">
    <source>
        <dbReference type="ARBA" id="ARBA00004613"/>
    </source>
</evidence>
<dbReference type="PRINTS" id="PR00723">
    <property type="entry name" value="SUBTILISIN"/>
</dbReference>
<dbReference type="SUPFAM" id="SSF52743">
    <property type="entry name" value="Subtilisin-like"/>
    <property type="match status" value="1"/>
</dbReference>
<evidence type="ECO:0000256" key="4">
    <source>
        <dbReference type="ARBA" id="ARBA00022670"/>
    </source>
</evidence>
<evidence type="ECO:0000256" key="3">
    <source>
        <dbReference type="ARBA" id="ARBA00022525"/>
    </source>
</evidence>
<dbReference type="Proteomes" id="UP000291822">
    <property type="component" value="Unassembled WGS sequence"/>
</dbReference>
<feature type="chain" id="PRO_5020899405" evidence="10">
    <location>
        <begin position="24"/>
        <end position="644"/>
    </location>
</feature>
<keyword evidence="14" id="KW-1185">Reference proteome</keyword>
<dbReference type="Pfam" id="PF04151">
    <property type="entry name" value="PPC"/>
    <property type="match status" value="1"/>
</dbReference>
<proteinExistence type="inferred from homology"/>
<dbReference type="InterPro" id="IPR015500">
    <property type="entry name" value="Peptidase_S8_subtilisin-rel"/>
</dbReference>
<organism evidence="13 14">
    <name type="scientific">Dyella soli</name>
    <dbReference type="NCBI Taxonomy" id="522319"/>
    <lineage>
        <taxon>Bacteria</taxon>
        <taxon>Pseudomonadati</taxon>
        <taxon>Pseudomonadota</taxon>
        <taxon>Gammaproteobacteria</taxon>
        <taxon>Lysobacterales</taxon>
        <taxon>Rhodanobacteraceae</taxon>
        <taxon>Dyella</taxon>
    </lineage>
</organism>
<evidence type="ECO:0000256" key="5">
    <source>
        <dbReference type="ARBA" id="ARBA00022729"/>
    </source>
</evidence>
<dbReference type="EMBL" id="SJTG01000005">
    <property type="protein sequence ID" value="TCI07411.1"/>
    <property type="molecule type" value="Genomic_DNA"/>
</dbReference>
<keyword evidence="7 9" id="KW-0720">Serine protease</keyword>
<protein>
    <submittedName>
        <fullName evidence="13">Protease</fullName>
    </submittedName>
</protein>
<feature type="active site" description="Charge relay system" evidence="9">
    <location>
        <position position="216"/>
    </location>
</feature>
<evidence type="ECO:0000256" key="2">
    <source>
        <dbReference type="ARBA" id="ARBA00011073"/>
    </source>
</evidence>
<evidence type="ECO:0000259" key="11">
    <source>
        <dbReference type="Pfam" id="PF00082"/>
    </source>
</evidence>
<evidence type="ECO:0000313" key="13">
    <source>
        <dbReference type="EMBL" id="TCI07411.1"/>
    </source>
</evidence>
<dbReference type="InterPro" id="IPR000209">
    <property type="entry name" value="Peptidase_S8/S53_dom"/>
</dbReference>
<feature type="signal peptide" evidence="10">
    <location>
        <begin position="1"/>
        <end position="23"/>
    </location>
</feature>
<evidence type="ECO:0000313" key="14">
    <source>
        <dbReference type="Proteomes" id="UP000291822"/>
    </source>
</evidence>
<dbReference type="PROSITE" id="PS00138">
    <property type="entry name" value="SUBTILASE_SER"/>
    <property type="match status" value="1"/>
</dbReference>
<feature type="domain" description="Peptidase C-terminal archaeal/bacterial" evidence="12">
    <location>
        <begin position="555"/>
        <end position="628"/>
    </location>
</feature>
<feature type="domain" description="Peptidase S8/S53" evidence="11">
    <location>
        <begin position="207"/>
        <end position="518"/>
    </location>
</feature>
<dbReference type="PANTHER" id="PTHR43806">
    <property type="entry name" value="PEPTIDASE S8"/>
    <property type="match status" value="1"/>
</dbReference>
<comment type="caution">
    <text evidence="13">The sequence shown here is derived from an EMBL/GenBank/DDBJ whole genome shotgun (WGS) entry which is preliminary data.</text>
</comment>
<evidence type="ECO:0000256" key="6">
    <source>
        <dbReference type="ARBA" id="ARBA00022801"/>
    </source>
</evidence>
<keyword evidence="8" id="KW-0865">Zymogen</keyword>
<dbReference type="InterPro" id="IPR023828">
    <property type="entry name" value="Peptidase_S8_Ser-AS"/>
</dbReference>
<evidence type="ECO:0000256" key="10">
    <source>
        <dbReference type="SAM" id="SignalP"/>
    </source>
</evidence>
<feature type="active site" description="Charge relay system" evidence="9">
    <location>
        <position position="466"/>
    </location>
</feature>
<dbReference type="Gene3D" id="2.60.120.380">
    <property type="match status" value="1"/>
</dbReference>
<dbReference type="Gene3D" id="3.40.50.200">
    <property type="entry name" value="Peptidase S8/S53 domain"/>
    <property type="match status" value="1"/>
</dbReference>
<evidence type="ECO:0000256" key="8">
    <source>
        <dbReference type="ARBA" id="ARBA00023145"/>
    </source>
</evidence>
<keyword evidence="4 9" id="KW-0645">Protease</keyword>
<evidence type="ECO:0000256" key="9">
    <source>
        <dbReference type="PROSITE-ProRule" id="PRU01240"/>
    </source>
</evidence>
<name>A0A4R0YRC6_9GAMM</name>
<dbReference type="AlphaFoldDB" id="A0A4R0YRC6"/>
<keyword evidence="3" id="KW-0964">Secreted</keyword>
<accession>A0A4R0YRC6</accession>
<dbReference type="GO" id="GO:0006508">
    <property type="term" value="P:proteolysis"/>
    <property type="evidence" value="ECO:0007669"/>
    <property type="project" value="UniProtKB-KW"/>
</dbReference>
<dbReference type="PROSITE" id="PS51892">
    <property type="entry name" value="SUBTILASE"/>
    <property type="match status" value="1"/>
</dbReference>
<dbReference type="InterPro" id="IPR050131">
    <property type="entry name" value="Peptidase_S8_subtilisin-like"/>
</dbReference>
<reference evidence="13 14" key="1">
    <citation type="submission" date="2019-02" db="EMBL/GenBank/DDBJ databases">
        <title>Dyella amyloliquefaciens sp. nov., isolated from forest soil.</title>
        <authorList>
            <person name="Gao Z.-H."/>
            <person name="Qiu L.-H."/>
        </authorList>
    </citation>
    <scope>NUCLEOTIDE SEQUENCE [LARGE SCALE GENOMIC DNA]</scope>
    <source>
        <strain evidence="13 14">KACC 12747</strain>
    </source>
</reference>
<evidence type="ECO:0000256" key="7">
    <source>
        <dbReference type="ARBA" id="ARBA00022825"/>
    </source>
</evidence>
<dbReference type="Pfam" id="PF00082">
    <property type="entry name" value="Peptidase_S8"/>
    <property type="match status" value="1"/>
</dbReference>
<feature type="active site" description="Charge relay system" evidence="9">
    <location>
        <position position="275"/>
    </location>
</feature>
<dbReference type="FunFam" id="3.40.50.200:FF:000022">
    <property type="entry name" value="Extracellular protease"/>
    <property type="match status" value="1"/>
</dbReference>
<sequence>MNRSNFFRLTALAAAIGFTTAHAAGATTAAPVLHSTINLTTMNANDTYDGFIVTYRNGTTEKTNGSAAAQNVSAAVSRARLDAAAFKTTPSKAVTVSWKRKLGIGADLVRTSRKLSQGEAVALMQQIAADPAVAHVEPDVRMHIVKDTLLATKSSVGTSTPNDTLFAKYQWHMRAGNGTVETIGADTTGYANYGGSNAATAWLNYDGTGVIVAEIDTGVTQHPDLNLALANSGYDFINDAGTSGRASDGRVAGGWDTGDWASNAVCGYVENSSWHGTHVFGNIGEVTNNATGMAGVASGAQVLPIRALGHCGGMTSDIADAITWASGGHVDGVPDNQNPAQVISMSLGGPGTCQATDAFGTAIAGAMSRGATVVVAAGNNSSDASQFSPASCPGAIAVSAVGITGRRAFYSNYGNLISIAGPGGGIYTNDDPNTATQNDAGAVWSTLNDGTTVVGNPTYGGMAGTSQATPHVSGVVALMVGAVKAANQPALTPFQIQEALIASARPFPVNQGHPFGAGIVDANAAVAAALNPKLTGLPTALSSGTAVSVSGKAGDSSLYTITVPANATNLTIRTVGGTGDVSLYVKQGIPAAANGSNADYASAKPNINNESVAITSPAANTWYVRVAGVKDFANVQLIASYVAH</sequence>
<gene>
    <name evidence="13" type="ORF">EZM97_33055</name>
</gene>
<comment type="similarity">
    <text evidence="2 9">Belongs to the peptidase S8 family.</text>
</comment>
<keyword evidence="5 10" id="KW-0732">Signal</keyword>